<keyword evidence="7 13" id="KW-0645">Protease</keyword>
<dbReference type="PROSITE" id="PS00501">
    <property type="entry name" value="SPASE_I_1"/>
    <property type="match status" value="1"/>
</dbReference>
<dbReference type="CDD" id="cd06462">
    <property type="entry name" value="Peptidase_S24_S26"/>
    <property type="match status" value="1"/>
</dbReference>
<evidence type="ECO:0000256" key="6">
    <source>
        <dbReference type="ARBA" id="ARBA00022475"/>
    </source>
</evidence>
<dbReference type="AlphaFoldDB" id="A0A0H5BWZ5"/>
<evidence type="ECO:0000256" key="4">
    <source>
        <dbReference type="ARBA" id="ARBA00013208"/>
    </source>
</evidence>
<dbReference type="InterPro" id="IPR019758">
    <property type="entry name" value="Pept_S26A_signal_pept_1_CS"/>
</dbReference>
<feature type="active site" evidence="12">
    <location>
        <position position="148"/>
    </location>
</feature>
<dbReference type="PANTHER" id="PTHR43390">
    <property type="entry name" value="SIGNAL PEPTIDASE I"/>
    <property type="match status" value="1"/>
</dbReference>
<dbReference type="GO" id="GO:0006465">
    <property type="term" value="P:signal peptide processing"/>
    <property type="evidence" value="ECO:0007669"/>
    <property type="project" value="InterPro"/>
</dbReference>
<evidence type="ECO:0000256" key="1">
    <source>
        <dbReference type="ARBA" id="ARBA00000677"/>
    </source>
</evidence>
<accession>A0A0H5BWZ5</accession>
<evidence type="ECO:0000256" key="11">
    <source>
        <dbReference type="ARBA" id="ARBA00023136"/>
    </source>
</evidence>
<keyword evidence="6" id="KW-1003">Cell membrane</keyword>
<dbReference type="STRING" id="1594731.WEOB_151"/>
<keyword evidence="8 13" id="KW-0812">Transmembrane</keyword>
<protein>
    <recommendedName>
        <fullName evidence="5 13">Signal peptidase I</fullName>
        <ecNumber evidence="4 13">3.4.21.89</ecNumber>
    </recommendedName>
</protein>
<dbReference type="KEGG" id="wca:WEOB_151"/>
<proteinExistence type="inferred from homology"/>
<dbReference type="PRINTS" id="PR00727">
    <property type="entry name" value="LEADERPTASE"/>
</dbReference>
<evidence type="ECO:0000256" key="9">
    <source>
        <dbReference type="ARBA" id="ARBA00022801"/>
    </source>
</evidence>
<reference evidence="17" key="1">
    <citation type="submission" date="2015-01" db="EMBL/GenBank/DDBJ databases">
        <authorList>
            <person name="Manzano-Marin A."/>
            <person name="Manzano-Marin A."/>
        </authorList>
    </citation>
    <scope>NUCLEOTIDE SEQUENCE [LARGE SCALE GENOMIC DNA]</scope>
    <source>
        <strain evidence="17">obscurior</strain>
    </source>
</reference>
<evidence type="ECO:0000256" key="5">
    <source>
        <dbReference type="ARBA" id="ARBA00019232"/>
    </source>
</evidence>
<evidence type="ECO:0000313" key="16">
    <source>
        <dbReference type="EMBL" id="CEN32104.1"/>
    </source>
</evidence>
<feature type="domain" description="Peptidase S26" evidence="15">
    <location>
        <begin position="64"/>
        <end position="303"/>
    </location>
</feature>
<comment type="subcellular location">
    <subcellularLocation>
        <location evidence="2">Cell membrane</location>
        <topology evidence="2">Multi-pass membrane protein</topology>
    </subcellularLocation>
    <subcellularLocation>
        <location evidence="14">Membrane</location>
        <topology evidence="14">Multi-pass membrane protein</topology>
    </subcellularLocation>
</comment>
<dbReference type="PROSITE" id="PS00761">
    <property type="entry name" value="SPASE_I_3"/>
    <property type="match status" value="1"/>
</dbReference>
<keyword evidence="9 13" id="KW-0378">Hydrolase</keyword>
<organism evidence="16 17">
    <name type="scientific">Candidatus Westeberhardia cardiocondylae</name>
    <dbReference type="NCBI Taxonomy" id="1594731"/>
    <lineage>
        <taxon>Bacteria</taxon>
        <taxon>Pseudomonadati</taxon>
        <taxon>Pseudomonadota</taxon>
        <taxon>Gammaproteobacteria</taxon>
        <taxon>Enterobacterales</taxon>
        <taxon>Enterobacteriaceae</taxon>
        <taxon>ant endosymbionts</taxon>
        <taxon>Candidatus Westeberhardia</taxon>
    </lineage>
</organism>
<evidence type="ECO:0000259" key="15">
    <source>
        <dbReference type="Pfam" id="PF10502"/>
    </source>
</evidence>
<feature type="active site" evidence="12">
    <location>
        <position position="93"/>
    </location>
</feature>
<dbReference type="EC" id="3.4.21.89" evidence="4 13"/>
<evidence type="ECO:0000256" key="2">
    <source>
        <dbReference type="ARBA" id="ARBA00004651"/>
    </source>
</evidence>
<evidence type="ECO:0000256" key="3">
    <source>
        <dbReference type="ARBA" id="ARBA00009370"/>
    </source>
</evidence>
<dbReference type="InterPro" id="IPR019766">
    <property type="entry name" value="Sign_pep_all-beta_subdom"/>
</dbReference>
<comment type="catalytic activity">
    <reaction evidence="1 13">
        <text>Cleavage of hydrophobic, N-terminal signal or leader sequences from secreted and periplasmic proteins.</text>
        <dbReference type="EC" id="3.4.21.89"/>
    </reaction>
</comment>
<keyword evidence="10 13" id="KW-1133">Transmembrane helix</keyword>
<evidence type="ECO:0000256" key="10">
    <source>
        <dbReference type="ARBA" id="ARBA00022989"/>
    </source>
</evidence>
<evidence type="ECO:0000256" key="12">
    <source>
        <dbReference type="PIRSR" id="PIRSR600223-1"/>
    </source>
</evidence>
<dbReference type="NCBIfam" id="NF008114">
    <property type="entry name" value="PRK10861.1"/>
    <property type="match status" value="1"/>
</dbReference>
<dbReference type="InterPro" id="IPR019756">
    <property type="entry name" value="Pept_S26A_signal_pept_1_Ser-AS"/>
</dbReference>
<dbReference type="Gene3D" id="2.10.109.10">
    <property type="entry name" value="Umud Fragment, subunit A"/>
    <property type="match status" value="1"/>
</dbReference>
<dbReference type="InterPro" id="IPR000223">
    <property type="entry name" value="Pept_S26A_signal_pept_1"/>
</dbReference>
<dbReference type="RefSeq" id="WP_281264000.1">
    <property type="nucleotide sequence ID" value="NZ_LN774881.1"/>
</dbReference>
<feature type="transmembrane region" description="Helical" evidence="13">
    <location>
        <begin position="57"/>
        <end position="78"/>
    </location>
</feature>
<dbReference type="GO" id="GO:0009003">
    <property type="term" value="F:signal peptidase activity"/>
    <property type="evidence" value="ECO:0007669"/>
    <property type="project" value="UniProtKB-EC"/>
</dbReference>
<evidence type="ECO:0000256" key="14">
    <source>
        <dbReference type="RuleBase" id="RU362042"/>
    </source>
</evidence>
<evidence type="ECO:0000256" key="8">
    <source>
        <dbReference type="ARBA" id="ARBA00022692"/>
    </source>
</evidence>
<dbReference type="Proteomes" id="UP000242753">
    <property type="component" value="Chromosome I"/>
</dbReference>
<evidence type="ECO:0000313" key="17">
    <source>
        <dbReference type="Proteomes" id="UP000242753"/>
    </source>
</evidence>
<keyword evidence="11 13" id="KW-0472">Membrane</keyword>
<dbReference type="NCBIfam" id="TIGR02227">
    <property type="entry name" value="sigpep_I_bact"/>
    <property type="match status" value="2"/>
</dbReference>
<dbReference type="InterPro" id="IPR019533">
    <property type="entry name" value="Peptidase_S26"/>
</dbReference>
<keyword evidence="17" id="KW-1185">Reference proteome</keyword>
<name>A0A0H5BWZ5_9ENTR</name>
<dbReference type="Gene3D" id="2.170.230.10">
    <property type="match status" value="1"/>
</dbReference>
<dbReference type="GO" id="GO:0005886">
    <property type="term" value="C:plasma membrane"/>
    <property type="evidence" value="ECO:0007669"/>
    <property type="project" value="UniProtKB-SubCell"/>
</dbReference>
<dbReference type="SUPFAM" id="SSF51306">
    <property type="entry name" value="LexA/Signal peptidase"/>
    <property type="match status" value="1"/>
</dbReference>
<feature type="transmembrane region" description="Helical" evidence="13">
    <location>
        <begin position="6"/>
        <end position="36"/>
    </location>
</feature>
<gene>
    <name evidence="16" type="primary">lepB</name>
    <name evidence="16" type="ORF">WEOB_151</name>
</gene>
<dbReference type="Pfam" id="PF10502">
    <property type="entry name" value="Peptidase_S26"/>
    <property type="match status" value="1"/>
</dbReference>
<dbReference type="PATRIC" id="fig|1594731.3.peg.140"/>
<evidence type="ECO:0000256" key="13">
    <source>
        <dbReference type="RuleBase" id="RU003993"/>
    </source>
</evidence>
<dbReference type="CDD" id="cd06530">
    <property type="entry name" value="S26_SPase_I"/>
    <property type="match status" value="1"/>
</dbReference>
<dbReference type="PROSITE" id="PS00760">
    <property type="entry name" value="SPASE_I_2"/>
    <property type="match status" value="1"/>
</dbReference>
<dbReference type="PANTHER" id="PTHR43390:SF1">
    <property type="entry name" value="CHLOROPLAST PROCESSING PEPTIDASE"/>
    <property type="match status" value="1"/>
</dbReference>
<dbReference type="InterPro" id="IPR036286">
    <property type="entry name" value="LexA/Signal_pep-like_sf"/>
</dbReference>
<sequence length="326" mass="39060">MVGFCFLFGMLFIVFMLFFCMQKIQKILYFVFFYLYSKIKKRSFFFKQNSFFIFKRLSQLWLVQTCTLFFSVLFWVFIFRSFFFEPFHIPSGSMMPTLLAGDFILVNKFSYNIKNPITKKIIINVSVPKRGDVVVFKNPLNPKLYYVKRIVGLPGDKVKYDVYKKQLTIRYNYVYKDKKYSKIFPMFYSDIIPSDFIKIFCSNDTNNFINIPCDSMLESNFPSIRLMQCKEYMGDIFHYIFIIPGYQDFCHMYYKQPGTLSAEWIVPNGKYFMMGDNRDNSSDSRYFGFVPKENLVGKVSMIWLSFDKQNKNFPFYVRFKRIGLVF</sequence>
<comment type="similarity">
    <text evidence="3 14">Belongs to the peptidase S26 family.</text>
</comment>
<dbReference type="InterPro" id="IPR019757">
    <property type="entry name" value="Pept_S26A_signal_pept_1_Lys-AS"/>
</dbReference>
<dbReference type="EMBL" id="LN774881">
    <property type="protein sequence ID" value="CEN32104.1"/>
    <property type="molecule type" value="Genomic_DNA"/>
</dbReference>
<dbReference type="GO" id="GO:0004252">
    <property type="term" value="F:serine-type endopeptidase activity"/>
    <property type="evidence" value="ECO:0007669"/>
    <property type="project" value="InterPro"/>
</dbReference>
<evidence type="ECO:0000256" key="7">
    <source>
        <dbReference type="ARBA" id="ARBA00022670"/>
    </source>
</evidence>